<evidence type="ECO:0000256" key="1">
    <source>
        <dbReference type="ARBA" id="ARBA00022679"/>
    </source>
</evidence>
<evidence type="ECO:0000259" key="5">
    <source>
        <dbReference type="Pfam" id="PF00685"/>
    </source>
</evidence>
<evidence type="ECO:0000313" key="6">
    <source>
        <dbReference type="EMBL" id="GBG33899.1"/>
    </source>
</evidence>
<protein>
    <submittedName>
        <fullName evidence="6">Bifunctional heparan sulfate N-deacetylase/N-sulfotransferase 3</fullName>
    </submittedName>
</protein>
<dbReference type="InterPro" id="IPR037359">
    <property type="entry name" value="NST/OST"/>
</dbReference>
<feature type="active site" description="For sulfotransferase activity" evidence="3">
    <location>
        <position position="100"/>
    </location>
</feature>
<keyword evidence="2" id="KW-0325">Glycoprotein</keyword>
<sequence length="409" mass="45568">MTSGEWVVLAGIVIAVALGTVLLTPISGNGSGDNGDAGDVRGVSIMLDAQLVADEHVDDEDTSVEGGTPNVYGDHFSTYHCRLNKRPGSLPSFMVIGVHKGGSTALYGYLAKHGHIRPAKCKETLFFESQSRWKKGLDYYQRLFPKTNSTPGIITGEGTPGYIRRPVAVVRISETVPHAKFIVSFRDPVERFISHFVGFNKKNRIIGTCMGHFSELREKLDACVDNYKPEEHVPILTDLNGETAWDALQRFADPSMLAETLNGKIAPSRANQSTCNVHDAQCKRRYCFGIKEHMESAIGRSVYVDQLVRWLRFFPPDQILIIQSEAMYKDVPGTLNLVAQFLGLRPFTDDEIVSFSRTNTGSNHHGMQLSETCDRPTLGQFFAPENELLEAVVKAQFPDAFARWMPWQR</sequence>
<gene>
    <name evidence="6" type="ORF">FCC1311_101222</name>
</gene>
<evidence type="ECO:0000256" key="3">
    <source>
        <dbReference type="PIRSR" id="PIRSR637359-1"/>
    </source>
</evidence>
<organism evidence="6 7">
    <name type="scientific">Hondaea fermentalgiana</name>
    <dbReference type="NCBI Taxonomy" id="2315210"/>
    <lineage>
        <taxon>Eukaryota</taxon>
        <taxon>Sar</taxon>
        <taxon>Stramenopiles</taxon>
        <taxon>Bigyra</taxon>
        <taxon>Labyrinthulomycetes</taxon>
        <taxon>Thraustochytrida</taxon>
        <taxon>Thraustochytriidae</taxon>
        <taxon>Hondaea</taxon>
    </lineage>
</organism>
<dbReference type="Proteomes" id="UP000241890">
    <property type="component" value="Unassembled WGS sequence"/>
</dbReference>
<feature type="binding site" evidence="4">
    <location>
        <position position="186"/>
    </location>
    <ligand>
        <name>3'-phosphoadenylyl sulfate</name>
        <dbReference type="ChEBI" id="CHEBI:58339"/>
    </ligand>
</feature>
<reference evidence="6 7" key="1">
    <citation type="submission" date="2017-12" db="EMBL/GenBank/DDBJ databases">
        <title>Sequencing, de novo assembly and annotation of complete genome of a new Thraustochytrid species, strain FCC1311.</title>
        <authorList>
            <person name="Sedici K."/>
            <person name="Godart F."/>
            <person name="Aiese Cigliano R."/>
            <person name="Sanseverino W."/>
            <person name="Barakat M."/>
            <person name="Ortet P."/>
            <person name="Marechal E."/>
            <person name="Cagnac O."/>
            <person name="Amato A."/>
        </authorList>
    </citation>
    <scope>NUCLEOTIDE SEQUENCE [LARGE SCALE GENOMIC DNA]</scope>
</reference>
<dbReference type="SUPFAM" id="SSF52540">
    <property type="entry name" value="P-loop containing nucleoside triphosphate hydrolases"/>
    <property type="match status" value="1"/>
</dbReference>
<dbReference type="Gene3D" id="3.40.50.300">
    <property type="entry name" value="P-loop containing nucleotide triphosphate hydrolases"/>
    <property type="match status" value="1"/>
</dbReference>
<name>A0A2R5GU98_9STRA</name>
<evidence type="ECO:0000256" key="4">
    <source>
        <dbReference type="PIRSR" id="PIRSR637359-2"/>
    </source>
</evidence>
<dbReference type="GO" id="GO:0008146">
    <property type="term" value="F:sulfotransferase activity"/>
    <property type="evidence" value="ECO:0007669"/>
    <property type="project" value="InterPro"/>
</dbReference>
<dbReference type="PANTHER" id="PTHR10605:SF56">
    <property type="entry name" value="BIFUNCTIONAL HEPARAN SULFATE N-DEACETYLASE_N-SULFOTRANSFERASE"/>
    <property type="match status" value="1"/>
</dbReference>
<dbReference type="InterPro" id="IPR000863">
    <property type="entry name" value="Sulfotransferase_dom"/>
</dbReference>
<dbReference type="PANTHER" id="PTHR10605">
    <property type="entry name" value="HEPARAN SULFATE SULFOTRANSFERASE"/>
    <property type="match status" value="1"/>
</dbReference>
<dbReference type="InterPro" id="IPR027417">
    <property type="entry name" value="P-loop_NTPase"/>
</dbReference>
<feature type="domain" description="Sulfotransferase" evidence="5">
    <location>
        <begin position="92"/>
        <end position="352"/>
    </location>
</feature>
<dbReference type="OrthoDB" id="411451at2759"/>
<feature type="binding site" evidence="4">
    <location>
        <position position="194"/>
    </location>
    <ligand>
        <name>3'-phosphoadenylyl sulfate</name>
        <dbReference type="ChEBI" id="CHEBI:58339"/>
    </ligand>
</feature>
<dbReference type="AlphaFoldDB" id="A0A2R5GU98"/>
<accession>A0A2R5GU98</accession>
<proteinExistence type="predicted"/>
<dbReference type="Pfam" id="PF00685">
    <property type="entry name" value="Sulfotransfer_1"/>
    <property type="match status" value="1"/>
</dbReference>
<keyword evidence="7" id="KW-1185">Reference proteome</keyword>
<dbReference type="EMBL" id="BEYU01000172">
    <property type="protein sequence ID" value="GBG33899.1"/>
    <property type="molecule type" value="Genomic_DNA"/>
</dbReference>
<comment type="caution">
    <text evidence="6">The sequence shown here is derived from an EMBL/GenBank/DDBJ whole genome shotgun (WGS) entry which is preliminary data.</text>
</comment>
<dbReference type="InParanoid" id="A0A2R5GU98"/>
<keyword evidence="1 6" id="KW-0808">Transferase</keyword>
<evidence type="ECO:0000256" key="2">
    <source>
        <dbReference type="ARBA" id="ARBA00023180"/>
    </source>
</evidence>
<evidence type="ECO:0000313" key="7">
    <source>
        <dbReference type="Proteomes" id="UP000241890"/>
    </source>
</evidence>